<dbReference type="OrthoDB" id="6197717at2"/>
<dbReference type="Proteomes" id="UP000256478">
    <property type="component" value="Unassembled WGS sequence"/>
</dbReference>
<feature type="transmembrane region" description="Helical" evidence="1">
    <location>
        <begin position="7"/>
        <end position="28"/>
    </location>
</feature>
<dbReference type="PROSITE" id="PS00409">
    <property type="entry name" value="PROKAR_NTER_METHYL"/>
    <property type="match status" value="1"/>
</dbReference>
<evidence type="ECO:0000256" key="1">
    <source>
        <dbReference type="SAM" id="Phobius"/>
    </source>
</evidence>
<dbReference type="NCBIfam" id="TIGR02532">
    <property type="entry name" value="IV_pilin_GFxxxE"/>
    <property type="match status" value="1"/>
</dbReference>
<evidence type="ECO:0000313" key="2">
    <source>
        <dbReference type="EMBL" id="REL28787.1"/>
    </source>
</evidence>
<dbReference type="AlphaFoldDB" id="A0A3E0TWP6"/>
<proteinExistence type="predicted"/>
<keyword evidence="1" id="KW-1133">Transmembrane helix</keyword>
<reference evidence="2 3" key="1">
    <citation type="submission" date="2018-08" db="EMBL/GenBank/DDBJ databases">
        <title>Thalassotalea euphylliae genome.</title>
        <authorList>
            <person name="Summers S."/>
            <person name="Rice S.A."/>
            <person name="Freckelton M.L."/>
            <person name="Nedved B.T."/>
            <person name="Hadfield M.G."/>
        </authorList>
    </citation>
    <scope>NUCLEOTIDE SEQUENCE [LARGE SCALE GENOMIC DNA]</scope>
    <source>
        <strain evidence="2 3">H1</strain>
    </source>
</reference>
<comment type="caution">
    <text evidence="2">The sequence shown here is derived from an EMBL/GenBank/DDBJ whole genome shotgun (WGS) entry which is preliminary data.</text>
</comment>
<evidence type="ECO:0000313" key="3">
    <source>
        <dbReference type="Proteomes" id="UP000256478"/>
    </source>
</evidence>
<gene>
    <name evidence="2" type="ORF">DXX93_02750</name>
</gene>
<dbReference type="EMBL" id="QUOU01000001">
    <property type="protein sequence ID" value="REL28787.1"/>
    <property type="molecule type" value="Genomic_DNA"/>
</dbReference>
<dbReference type="Gene3D" id="3.30.700.10">
    <property type="entry name" value="Glycoprotein, Type 4 Pilin"/>
    <property type="match status" value="1"/>
</dbReference>
<dbReference type="Pfam" id="PF07963">
    <property type="entry name" value="N_methyl"/>
    <property type="match status" value="1"/>
</dbReference>
<accession>A0A3E0TWP6</accession>
<dbReference type="InterPro" id="IPR012902">
    <property type="entry name" value="N_methyl_site"/>
</dbReference>
<dbReference type="InterPro" id="IPR045584">
    <property type="entry name" value="Pilin-like"/>
</dbReference>
<protein>
    <submittedName>
        <fullName evidence="2">Prepilin-type N-terminal cleavage/methylation domain-containing protein</fullName>
    </submittedName>
</protein>
<dbReference type="SUPFAM" id="SSF54523">
    <property type="entry name" value="Pili subunits"/>
    <property type="match status" value="1"/>
</dbReference>
<organism evidence="2 3">
    <name type="scientific">Thalassotalea euphylliae</name>
    <dbReference type="NCBI Taxonomy" id="1655234"/>
    <lineage>
        <taxon>Bacteria</taxon>
        <taxon>Pseudomonadati</taxon>
        <taxon>Pseudomonadota</taxon>
        <taxon>Gammaproteobacteria</taxon>
        <taxon>Alteromonadales</taxon>
        <taxon>Colwelliaceae</taxon>
        <taxon>Thalassotalea</taxon>
    </lineage>
</organism>
<name>A0A3E0TWP6_9GAMM</name>
<keyword evidence="1" id="KW-0812">Transmembrane</keyword>
<sequence length="191" mass="20481">MKKQSQGFTLIELVVVIVVLGILSAVALPRYINISRDAEQAVFDGFVGAFRSGVNLYHMSWQVKDQPAQAFDGVSSVPSATGFPAGGSDLSSAAEGDCETIWRDVLADQPANLPFVNSVDGWYNSTLQGDWARNAGAIGRLQETSDLFCHFVYVGAFNSGAFSGQSGARVPVIQYNVQTGAVQALEWPFNP</sequence>
<keyword evidence="1" id="KW-0472">Membrane</keyword>